<evidence type="ECO:0000256" key="12">
    <source>
        <dbReference type="ARBA" id="ARBA00023251"/>
    </source>
</evidence>
<keyword evidence="13" id="KW-0961">Cell wall biogenesis/degradation</keyword>
<evidence type="ECO:0000256" key="9">
    <source>
        <dbReference type="ARBA" id="ARBA00022984"/>
    </source>
</evidence>
<comment type="caution">
    <text evidence="18">The sequence shown here is derived from an EMBL/GenBank/DDBJ whole genome shotgun (WGS) entry which is preliminary data.</text>
</comment>
<dbReference type="EC" id="3.6.1.27" evidence="3"/>
<evidence type="ECO:0000256" key="2">
    <source>
        <dbReference type="ARBA" id="ARBA00010621"/>
    </source>
</evidence>
<sequence>MPSGLPDHPLRSLVAAQLAGLVHGPAEALPVSSSAHVRVVTQVVTRGRGVAPGDPELAKATEVAAHAGTLAGLTLGLRVEIRQVLRGAAADPARAARTAGLITLASAPTALAAVAFERRIEQRLGSDETIAIGLVVGGFAMTLADGGLLRLRRVGGRALARDVERGEAAPTGEADPAGAGAARGTGTPDPSGATGTTGGPGTTGAGRRGPAGDGRSWQDATIADALLLGLAQATALWPGVSRSGAVLGAARALGFGRGDAGWISAALAGPAVGGATALKTVRLVQRVAAGTVPRAALLPLGAVAVTSALSGRLAAPLARRTLEGVRLAPFGAYRLLVAGGLLATRPPR</sequence>
<dbReference type="Pfam" id="PF02673">
    <property type="entry name" value="BacA"/>
    <property type="match status" value="2"/>
</dbReference>
<keyword evidence="19" id="KW-1185">Reference proteome</keyword>
<gene>
    <name evidence="18" type="ORF">SK069_12625</name>
</gene>
<evidence type="ECO:0000256" key="13">
    <source>
        <dbReference type="ARBA" id="ARBA00023316"/>
    </source>
</evidence>
<keyword evidence="5" id="KW-1003">Cell membrane</keyword>
<evidence type="ECO:0000256" key="7">
    <source>
        <dbReference type="ARBA" id="ARBA00022801"/>
    </source>
</evidence>
<keyword evidence="9" id="KW-0573">Peptidoglycan synthesis</keyword>
<dbReference type="EMBL" id="JAXAVX010000006">
    <property type="protein sequence ID" value="MDX8152445.1"/>
    <property type="molecule type" value="Genomic_DNA"/>
</dbReference>
<comment type="subcellular location">
    <subcellularLocation>
        <location evidence="1">Cell membrane</location>
        <topology evidence="1">Multi-pass membrane protein</topology>
    </subcellularLocation>
</comment>
<reference evidence="18 19" key="1">
    <citation type="submission" date="2023-11" db="EMBL/GenBank/DDBJ databases">
        <authorList>
            <person name="Xu M."/>
            <person name="Jiang T."/>
        </authorList>
    </citation>
    <scope>NUCLEOTIDE SEQUENCE [LARGE SCALE GENOMIC DNA]</scope>
    <source>
        <strain evidence="18 19">SD</strain>
    </source>
</reference>
<evidence type="ECO:0000256" key="10">
    <source>
        <dbReference type="ARBA" id="ARBA00022989"/>
    </source>
</evidence>
<feature type="compositionally biased region" description="Gly residues" evidence="17">
    <location>
        <begin position="195"/>
        <end position="212"/>
    </location>
</feature>
<evidence type="ECO:0000256" key="14">
    <source>
        <dbReference type="ARBA" id="ARBA00032707"/>
    </source>
</evidence>
<dbReference type="PANTHER" id="PTHR30622">
    <property type="entry name" value="UNDECAPRENYL-DIPHOSPHATASE"/>
    <property type="match status" value="1"/>
</dbReference>
<evidence type="ECO:0000256" key="4">
    <source>
        <dbReference type="ARBA" id="ARBA00021581"/>
    </source>
</evidence>
<evidence type="ECO:0000256" key="16">
    <source>
        <dbReference type="ARBA" id="ARBA00047594"/>
    </source>
</evidence>
<keyword evidence="11" id="KW-0472">Membrane</keyword>
<protein>
    <recommendedName>
        <fullName evidence="4">Undecaprenyl-diphosphatase</fullName>
        <ecNumber evidence="3">3.6.1.27</ecNumber>
    </recommendedName>
    <alternativeName>
        <fullName evidence="15">Bacitracin resistance protein</fullName>
    </alternativeName>
    <alternativeName>
        <fullName evidence="14">Undecaprenyl pyrophosphate phosphatase</fullName>
    </alternativeName>
</protein>
<keyword evidence="10" id="KW-1133">Transmembrane helix</keyword>
<keyword evidence="7" id="KW-0378">Hydrolase</keyword>
<organism evidence="18 19">
    <name type="scientific">Patulibacter brassicae</name>
    <dbReference type="NCBI Taxonomy" id="1705717"/>
    <lineage>
        <taxon>Bacteria</taxon>
        <taxon>Bacillati</taxon>
        <taxon>Actinomycetota</taxon>
        <taxon>Thermoleophilia</taxon>
        <taxon>Solirubrobacterales</taxon>
        <taxon>Patulibacteraceae</taxon>
        <taxon>Patulibacter</taxon>
    </lineage>
</organism>
<evidence type="ECO:0000256" key="6">
    <source>
        <dbReference type="ARBA" id="ARBA00022692"/>
    </source>
</evidence>
<dbReference type="RefSeq" id="WP_319954601.1">
    <property type="nucleotide sequence ID" value="NZ_JAXAVX010000006.1"/>
</dbReference>
<dbReference type="InterPro" id="IPR003824">
    <property type="entry name" value="UppP"/>
</dbReference>
<keyword evidence="12" id="KW-0046">Antibiotic resistance</keyword>
<name>A0ABU4VLV8_9ACTN</name>
<comment type="similarity">
    <text evidence="2">Belongs to the UppP family.</text>
</comment>
<evidence type="ECO:0000256" key="1">
    <source>
        <dbReference type="ARBA" id="ARBA00004651"/>
    </source>
</evidence>
<evidence type="ECO:0000256" key="8">
    <source>
        <dbReference type="ARBA" id="ARBA00022960"/>
    </source>
</evidence>
<keyword evidence="6" id="KW-0812">Transmembrane</keyword>
<evidence type="ECO:0000256" key="17">
    <source>
        <dbReference type="SAM" id="MobiDB-lite"/>
    </source>
</evidence>
<evidence type="ECO:0000256" key="5">
    <source>
        <dbReference type="ARBA" id="ARBA00022475"/>
    </source>
</evidence>
<accession>A0ABU4VLV8</accession>
<evidence type="ECO:0000256" key="3">
    <source>
        <dbReference type="ARBA" id="ARBA00012374"/>
    </source>
</evidence>
<keyword evidence="8" id="KW-0133">Cell shape</keyword>
<comment type="catalytic activity">
    <reaction evidence="16">
        <text>di-trans,octa-cis-undecaprenyl diphosphate + H2O = di-trans,octa-cis-undecaprenyl phosphate + phosphate + H(+)</text>
        <dbReference type="Rhea" id="RHEA:28094"/>
        <dbReference type="ChEBI" id="CHEBI:15377"/>
        <dbReference type="ChEBI" id="CHEBI:15378"/>
        <dbReference type="ChEBI" id="CHEBI:43474"/>
        <dbReference type="ChEBI" id="CHEBI:58405"/>
        <dbReference type="ChEBI" id="CHEBI:60392"/>
        <dbReference type="EC" id="3.6.1.27"/>
    </reaction>
</comment>
<evidence type="ECO:0000256" key="15">
    <source>
        <dbReference type="ARBA" id="ARBA00032932"/>
    </source>
</evidence>
<evidence type="ECO:0000313" key="18">
    <source>
        <dbReference type="EMBL" id="MDX8152445.1"/>
    </source>
</evidence>
<feature type="region of interest" description="Disordered" evidence="17">
    <location>
        <begin position="162"/>
        <end position="215"/>
    </location>
</feature>
<evidence type="ECO:0000313" key="19">
    <source>
        <dbReference type="Proteomes" id="UP001277761"/>
    </source>
</evidence>
<proteinExistence type="inferred from homology"/>
<feature type="compositionally biased region" description="Low complexity" evidence="17">
    <location>
        <begin position="168"/>
        <end position="194"/>
    </location>
</feature>
<dbReference type="PANTHER" id="PTHR30622:SF4">
    <property type="entry name" value="UNDECAPRENYL-DIPHOSPHATASE"/>
    <property type="match status" value="1"/>
</dbReference>
<evidence type="ECO:0000256" key="11">
    <source>
        <dbReference type="ARBA" id="ARBA00023136"/>
    </source>
</evidence>
<dbReference type="Proteomes" id="UP001277761">
    <property type="component" value="Unassembled WGS sequence"/>
</dbReference>